<dbReference type="PRINTS" id="PR00040">
    <property type="entry name" value="HTHMERR"/>
</dbReference>
<dbReference type="PANTHER" id="PTHR30204:SF69">
    <property type="entry name" value="MERR-FAMILY TRANSCRIPTIONAL REGULATOR"/>
    <property type="match status" value="1"/>
</dbReference>
<keyword evidence="1" id="KW-0678">Repressor</keyword>
<keyword evidence="7" id="KW-1185">Reference proteome</keyword>
<evidence type="ECO:0000256" key="3">
    <source>
        <dbReference type="ARBA" id="ARBA00023125"/>
    </source>
</evidence>
<accession>A0A8J3INZ7</accession>
<comment type="caution">
    <text evidence="6">The sequence shown here is derived from an EMBL/GenBank/DDBJ whole genome shotgun (WGS) entry which is preliminary data.</text>
</comment>
<dbReference type="InterPro" id="IPR047057">
    <property type="entry name" value="MerR_fam"/>
</dbReference>
<name>A0A8J3INZ7_9CHLR</name>
<evidence type="ECO:0000313" key="6">
    <source>
        <dbReference type="EMBL" id="GHO95104.1"/>
    </source>
</evidence>
<proteinExistence type="predicted"/>
<dbReference type="PROSITE" id="PS50937">
    <property type="entry name" value="HTH_MERR_2"/>
    <property type="match status" value="1"/>
</dbReference>
<keyword evidence="4" id="KW-0804">Transcription</keyword>
<dbReference type="Gene3D" id="1.10.1660.10">
    <property type="match status" value="1"/>
</dbReference>
<dbReference type="InterPro" id="IPR000551">
    <property type="entry name" value="MerR-type_HTH_dom"/>
</dbReference>
<evidence type="ECO:0000256" key="4">
    <source>
        <dbReference type="ARBA" id="ARBA00023163"/>
    </source>
</evidence>
<evidence type="ECO:0000256" key="1">
    <source>
        <dbReference type="ARBA" id="ARBA00022491"/>
    </source>
</evidence>
<evidence type="ECO:0000256" key="2">
    <source>
        <dbReference type="ARBA" id="ARBA00023015"/>
    </source>
</evidence>
<sequence>MEVFSIGHGARLCGVGIETIRFYEREGLQEEPTRRASGYRQYSEAAVKQIRFIKRAQQLGPHMNLISSHGGFSSHLERRTADQKDAGAFCRQFLRFRHLFVAPSMFLLWLGAQSQAQCCQQKGSHT</sequence>
<keyword evidence="2" id="KW-0805">Transcription regulation</keyword>
<dbReference type="Pfam" id="PF13411">
    <property type="entry name" value="MerR_1"/>
    <property type="match status" value="1"/>
</dbReference>
<evidence type="ECO:0000313" key="7">
    <source>
        <dbReference type="Proteomes" id="UP000597444"/>
    </source>
</evidence>
<dbReference type="Proteomes" id="UP000597444">
    <property type="component" value="Unassembled WGS sequence"/>
</dbReference>
<dbReference type="RefSeq" id="WP_220205805.1">
    <property type="nucleotide sequence ID" value="NZ_BNJK01000001.1"/>
</dbReference>
<feature type="domain" description="HTH merR-type" evidence="5">
    <location>
        <begin position="3"/>
        <end position="60"/>
    </location>
</feature>
<dbReference type="EMBL" id="BNJK01000001">
    <property type="protein sequence ID" value="GHO95104.1"/>
    <property type="molecule type" value="Genomic_DNA"/>
</dbReference>
<dbReference type="SUPFAM" id="SSF46955">
    <property type="entry name" value="Putative DNA-binding domain"/>
    <property type="match status" value="1"/>
</dbReference>
<dbReference type="SMART" id="SM00422">
    <property type="entry name" value="HTH_MERR"/>
    <property type="match status" value="1"/>
</dbReference>
<dbReference type="InterPro" id="IPR009061">
    <property type="entry name" value="DNA-bd_dom_put_sf"/>
</dbReference>
<evidence type="ECO:0000259" key="5">
    <source>
        <dbReference type="PROSITE" id="PS50937"/>
    </source>
</evidence>
<reference evidence="6" key="1">
    <citation type="submission" date="2020-10" db="EMBL/GenBank/DDBJ databases">
        <title>Taxonomic study of unclassified bacteria belonging to the class Ktedonobacteria.</title>
        <authorList>
            <person name="Yabe S."/>
            <person name="Wang C.M."/>
            <person name="Zheng Y."/>
            <person name="Sakai Y."/>
            <person name="Cavaletti L."/>
            <person name="Monciardini P."/>
            <person name="Donadio S."/>
        </authorList>
    </citation>
    <scope>NUCLEOTIDE SEQUENCE</scope>
    <source>
        <strain evidence="6">ID150040</strain>
    </source>
</reference>
<gene>
    <name evidence="6" type="ORF">KSF_051520</name>
</gene>
<dbReference type="GO" id="GO:0003700">
    <property type="term" value="F:DNA-binding transcription factor activity"/>
    <property type="evidence" value="ECO:0007669"/>
    <property type="project" value="InterPro"/>
</dbReference>
<dbReference type="GO" id="GO:0003677">
    <property type="term" value="F:DNA binding"/>
    <property type="evidence" value="ECO:0007669"/>
    <property type="project" value="UniProtKB-KW"/>
</dbReference>
<organism evidence="6 7">
    <name type="scientific">Reticulibacter mediterranei</name>
    <dbReference type="NCBI Taxonomy" id="2778369"/>
    <lineage>
        <taxon>Bacteria</taxon>
        <taxon>Bacillati</taxon>
        <taxon>Chloroflexota</taxon>
        <taxon>Ktedonobacteria</taxon>
        <taxon>Ktedonobacterales</taxon>
        <taxon>Reticulibacteraceae</taxon>
        <taxon>Reticulibacter</taxon>
    </lineage>
</organism>
<dbReference type="AlphaFoldDB" id="A0A8J3INZ7"/>
<keyword evidence="3" id="KW-0238">DNA-binding</keyword>
<dbReference type="PANTHER" id="PTHR30204">
    <property type="entry name" value="REDOX-CYCLING DRUG-SENSING TRANSCRIPTIONAL ACTIVATOR SOXR"/>
    <property type="match status" value="1"/>
</dbReference>
<protein>
    <recommendedName>
        <fullName evidence="5">HTH merR-type domain-containing protein</fullName>
    </recommendedName>
</protein>